<name>A0A6J5MCZ5_9CAUD</name>
<accession>A0A6J5MCZ5</accession>
<reference evidence="1" key="1">
    <citation type="submission" date="2020-04" db="EMBL/GenBank/DDBJ databases">
        <authorList>
            <person name="Chiriac C."/>
            <person name="Salcher M."/>
            <person name="Ghai R."/>
            <person name="Kavagutti S V."/>
        </authorList>
    </citation>
    <scope>NUCLEOTIDE SEQUENCE</scope>
</reference>
<evidence type="ECO:0000313" key="1">
    <source>
        <dbReference type="EMBL" id="CAB4142836.1"/>
    </source>
</evidence>
<proteinExistence type="predicted"/>
<gene>
    <name evidence="1" type="ORF">UFOVP451_54</name>
</gene>
<protein>
    <submittedName>
        <fullName evidence="1">Uncharacterized protein</fullName>
    </submittedName>
</protein>
<organism evidence="1">
    <name type="scientific">uncultured Caudovirales phage</name>
    <dbReference type="NCBI Taxonomy" id="2100421"/>
    <lineage>
        <taxon>Viruses</taxon>
        <taxon>Duplodnaviria</taxon>
        <taxon>Heunggongvirae</taxon>
        <taxon>Uroviricota</taxon>
        <taxon>Caudoviricetes</taxon>
        <taxon>Peduoviridae</taxon>
        <taxon>Maltschvirus</taxon>
        <taxon>Maltschvirus maltsch</taxon>
    </lineage>
</organism>
<sequence length="95" mass="11328">MQNYIFYFEDNTYLVFSLTKEEFEKVKEVFLAEKTHIILDETVIAKQNVRYVTKHEEKPLPQSAVPEEMEQEVYEYLKKLERGELGGQKETNNGY</sequence>
<dbReference type="EMBL" id="LR796409">
    <property type="protein sequence ID" value="CAB4142836.1"/>
    <property type="molecule type" value="Genomic_DNA"/>
</dbReference>